<keyword evidence="3 10" id="KW-0949">S-adenosyl-L-methionine</keyword>
<keyword evidence="8 10" id="KW-0411">Iron-sulfur</keyword>
<feature type="binding site" evidence="10">
    <location>
        <begin position="184"/>
        <end position="186"/>
    </location>
    <ligand>
        <name>substrate</name>
    </ligand>
</feature>
<reference evidence="12 14" key="1">
    <citation type="submission" date="2016-04" db="EMBL/GenBank/DDBJ databases">
        <title>Genome sequence of Methanosphaera cuniculi DSM 4103.</title>
        <authorList>
            <person name="Poehlein A."/>
            <person name="Seedorf H."/>
            <person name="Daniel R."/>
        </authorList>
    </citation>
    <scope>NUCLEOTIDE SEQUENCE [LARGE SCALE GENOMIC DNA]</scope>
    <source>
        <strain evidence="12 14">DSM 4103</strain>
    </source>
</reference>
<dbReference type="AlphaFoldDB" id="A0A2A2HAR6"/>
<dbReference type="PANTHER" id="PTHR30557">
    <property type="entry name" value="THIAMINE BIOSYNTHESIS PROTEIN THIC"/>
    <property type="match status" value="1"/>
</dbReference>
<evidence type="ECO:0000256" key="6">
    <source>
        <dbReference type="ARBA" id="ARBA00022977"/>
    </source>
</evidence>
<keyword evidence="13" id="KW-1185">Reference proteome</keyword>
<sequence length="426" mass="46714">MTQLEQAKMGNITPEMIQVAEDENVDVEKLRRLIACGKVVIPKNITANTHPTGIGESLKTKINANIGSSTEQESLDDELEKLDILVKYGADAVMDLSTGEKLDEIRRAIRSRTDIPLGTVPLYEAGVRTSKDEKAIVDMDPDILFDTIINQAKQGVDFITVHCGITQDSVNAVKDSERLMGIVSRGGALTAAWIVHNECENPLYSEYDYLLEICREYDVTLSLGDGLRPGCTHDATDIAQIRELTTLGRLVKRSRDAGVQVMVEGPGHVPIRQVQANMQIQKTICDGAPFYVLGPLVTDIAPGYDHITAAIGASIAGASGADFLCYVTPAEHLCIPNKEHVKQGVIASKIAAQVSDVAKGLPSAIKHENDMAHAREEFDWEKQFNLAIDPDTAREYYESQKVEDEQMCSMCGDFCALKMIKDHVKD</sequence>
<dbReference type="Pfam" id="PF01964">
    <property type="entry name" value="ThiC_Rad_SAM"/>
    <property type="match status" value="1"/>
</dbReference>
<feature type="binding site" evidence="10">
    <location>
        <position position="65"/>
    </location>
    <ligand>
        <name>substrate</name>
    </ligand>
</feature>
<dbReference type="GO" id="GO:0051539">
    <property type="term" value="F:4 iron, 4 sulfur cluster binding"/>
    <property type="evidence" value="ECO:0007669"/>
    <property type="project" value="UniProtKB-KW"/>
</dbReference>
<dbReference type="GO" id="GO:0070284">
    <property type="term" value="F:phosphomethylpyrimidine synthase activity"/>
    <property type="evidence" value="ECO:0007669"/>
    <property type="project" value="UniProtKB-EC"/>
</dbReference>
<dbReference type="EMBL" id="LMVN01000029">
    <property type="protein sequence ID" value="PAV06499.1"/>
    <property type="molecule type" value="Genomic_DNA"/>
</dbReference>
<comment type="caution">
    <text evidence="11">The sequence shown here is derived from an EMBL/GenBank/DDBJ whole genome shotgun (WGS) entry which is preliminary data.</text>
</comment>
<comment type="similarity">
    <text evidence="10">Belongs to the ThiC family.</text>
</comment>
<dbReference type="GO" id="GO:0008270">
    <property type="term" value="F:zinc ion binding"/>
    <property type="evidence" value="ECO:0007669"/>
    <property type="project" value="UniProtKB-UniRule"/>
</dbReference>
<evidence type="ECO:0000256" key="3">
    <source>
        <dbReference type="ARBA" id="ARBA00022691"/>
    </source>
</evidence>
<dbReference type="InterPro" id="IPR038521">
    <property type="entry name" value="ThiC/Bza_core_dom"/>
</dbReference>
<protein>
    <recommendedName>
        <fullName evidence="10">Phosphomethylpyrimidine synthase</fullName>
        <ecNumber evidence="10">4.1.99.17</ecNumber>
    </recommendedName>
    <alternativeName>
        <fullName evidence="10">Hydroxymethylpyrimidine phosphate synthase</fullName>
        <shortName evidence="10">HMP-P synthase</shortName>
        <shortName evidence="10">HMP-phosphate synthase</shortName>
        <shortName evidence="10">HMPP synthase</shortName>
    </alternativeName>
    <alternativeName>
        <fullName evidence="10">Thiamine biosynthesis protein ThiC</fullName>
    </alternativeName>
</protein>
<dbReference type="SFLD" id="SFLDF00407">
    <property type="entry name" value="phosphomethylpyrimidine_syntha"/>
    <property type="match status" value="1"/>
</dbReference>
<reference evidence="11 13" key="2">
    <citation type="journal article" date="2017" name="BMC Genomics">
        <title>Genomic analysis of methanogenic archaea reveals a shift towards energy conservation.</title>
        <authorList>
            <person name="Gilmore S.P."/>
            <person name="Henske J.K."/>
            <person name="Sexton J.A."/>
            <person name="Solomon K.V."/>
            <person name="Seppala S."/>
            <person name="Yoo J.I."/>
            <person name="Huyett L.M."/>
            <person name="Pressman A."/>
            <person name="Cogan J.Z."/>
            <person name="Kivenson V."/>
            <person name="Peng X."/>
            <person name="Tan Y."/>
            <person name="Valentine D.L."/>
            <person name="O'Malley M.A."/>
        </authorList>
    </citation>
    <scope>NUCLEOTIDE SEQUENCE [LARGE SCALE GENOMIC DNA]</scope>
    <source>
        <strain evidence="11 13">1R-7</strain>
    </source>
</reference>
<proteinExistence type="inferred from homology"/>
<dbReference type="Proteomes" id="UP000217528">
    <property type="component" value="Unassembled WGS sequence"/>
</dbReference>
<evidence type="ECO:0000256" key="4">
    <source>
        <dbReference type="ARBA" id="ARBA00022723"/>
    </source>
</evidence>
<feature type="binding site" evidence="10">
    <location>
        <position position="264"/>
    </location>
    <ligand>
        <name>substrate</name>
    </ligand>
</feature>
<feature type="binding site" evidence="10">
    <location>
        <position position="94"/>
    </location>
    <ligand>
        <name>substrate</name>
    </ligand>
</feature>
<dbReference type="Proteomes" id="UP000246004">
    <property type="component" value="Unassembled WGS sequence"/>
</dbReference>
<keyword evidence="5 10" id="KW-0862">Zinc</keyword>
<organism evidence="11 13">
    <name type="scientific">Methanosphaera cuniculi</name>
    <dbReference type="NCBI Taxonomy" id="1077256"/>
    <lineage>
        <taxon>Archaea</taxon>
        <taxon>Methanobacteriati</taxon>
        <taxon>Methanobacteriota</taxon>
        <taxon>Methanomada group</taxon>
        <taxon>Methanobacteria</taxon>
        <taxon>Methanobacteriales</taxon>
        <taxon>Methanobacteriaceae</taxon>
        <taxon>Methanosphaera</taxon>
    </lineage>
</organism>
<accession>A0A2A2HAR6</accession>
<evidence type="ECO:0000256" key="7">
    <source>
        <dbReference type="ARBA" id="ARBA00023004"/>
    </source>
</evidence>
<keyword evidence="9 10" id="KW-0456">Lyase</keyword>
<name>A0A2A2HAR6_9EURY</name>
<evidence type="ECO:0000256" key="9">
    <source>
        <dbReference type="ARBA" id="ARBA00023239"/>
    </source>
</evidence>
<dbReference type="EC" id="4.1.99.17" evidence="10"/>
<evidence type="ECO:0000256" key="2">
    <source>
        <dbReference type="ARBA" id="ARBA00022485"/>
    </source>
</evidence>
<keyword evidence="7 10" id="KW-0408">Iron</keyword>
<evidence type="ECO:0000313" key="11">
    <source>
        <dbReference type="EMBL" id="PAV06499.1"/>
    </source>
</evidence>
<dbReference type="NCBIfam" id="TIGR00190">
    <property type="entry name" value="thiC"/>
    <property type="match status" value="1"/>
</dbReference>
<dbReference type="GO" id="GO:0009229">
    <property type="term" value="P:thiamine diphosphate biosynthetic process"/>
    <property type="evidence" value="ECO:0007669"/>
    <property type="project" value="UniProtKB-UniRule"/>
</dbReference>
<dbReference type="InterPro" id="IPR002817">
    <property type="entry name" value="ThiC/BzaA/B"/>
</dbReference>
<dbReference type="NCBIfam" id="NF009895">
    <property type="entry name" value="PRK13352.1"/>
    <property type="match status" value="1"/>
</dbReference>
<feature type="binding site" evidence="10">
    <location>
        <position position="291"/>
    </location>
    <ligand>
        <name>substrate</name>
    </ligand>
</feature>
<feature type="binding site" evidence="10">
    <location>
        <position position="162"/>
    </location>
    <ligand>
        <name>substrate</name>
    </ligand>
</feature>
<feature type="binding site" evidence="10">
    <location>
        <position position="411"/>
    </location>
    <ligand>
        <name>[4Fe-4S] cluster</name>
        <dbReference type="ChEBI" id="CHEBI:49883"/>
        <note>4Fe-4S-S-AdoMet</note>
    </ligand>
</feature>
<dbReference type="GO" id="GO:0009228">
    <property type="term" value="P:thiamine biosynthetic process"/>
    <property type="evidence" value="ECO:0007669"/>
    <property type="project" value="UniProtKB-UniRule"/>
</dbReference>
<gene>
    <name evidence="12" type="primary">thiC_1</name>
    <name evidence="10" type="synonym">thiC</name>
    <name evidence="11" type="ORF">ASJ82_04580</name>
    <name evidence="12" type="ORF">MSCUN_00540</name>
</gene>
<dbReference type="Gene3D" id="6.10.250.620">
    <property type="match status" value="1"/>
</dbReference>
<comment type="pathway">
    <text evidence="10">Cofactor biosynthesis; thiamine diphosphate biosynthesis.</text>
</comment>
<evidence type="ECO:0000313" key="12">
    <source>
        <dbReference type="EMBL" id="PWL08993.1"/>
    </source>
</evidence>
<comment type="cofactor">
    <cofactor evidence="10">
        <name>[4Fe-4S] cluster</name>
        <dbReference type="ChEBI" id="CHEBI:49883"/>
    </cofactor>
    <text evidence="10">Binds 1 [4Fe-4S] cluster per subunit. The cluster is coordinated with 3 cysteines and an exchangeable S-adenosyl-L-methionine.</text>
</comment>
<evidence type="ECO:0000313" key="13">
    <source>
        <dbReference type="Proteomes" id="UP000217528"/>
    </source>
</evidence>
<dbReference type="RefSeq" id="WP_095609352.1">
    <property type="nucleotide sequence ID" value="NZ_LMVN01000029.1"/>
</dbReference>
<evidence type="ECO:0000256" key="8">
    <source>
        <dbReference type="ARBA" id="ARBA00023014"/>
    </source>
</evidence>
<feature type="binding site" evidence="10">
    <location>
        <position position="332"/>
    </location>
    <ligand>
        <name>Zn(2+)</name>
        <dbReference type="ChEBI" id="CHEBI:29105"/>
    </ligand>
</feature>
<dbReference type="SFLD" id="SFLDG01114">
    <property type="entry name" value="phosphomethylpyrimidine_syntha"/>
    <property type="match status" value="1"/>
</dbReference>
<dbReference type="OrthoDB" id="335406at2157"/>
<feature type="binding site" evidence="10">
    <location>
        <position position="408"/>
    </location>
    <ligand>
        <name>[4Fe-4S] cluster</name>
        <dbReference type="ChEBI" id="CHEBI:49883"/>
        <note>4Fe-4S-S-AdoMet</note>
    </ligand>
</feature>
<dbReference type="HAMAP" id="MF_00089">
    <property type="entry name" value="ThiC"/>
    <property type="match status" value="1"/>
</dbReference>
<keyword evidence="4 10" id="KW-0479">Metal-binding</keyword>
<evidence type="ECO:0000256" key="10">
    <source>
        <dbReference type="HAMAP-Rule" id="MF_00089"/>
    </source>
</evidence>
<keyword evidence="6 10" id="KW-0784">Thiamine biosynthesis</keyword>
<dbReference type="PANTHER" id="PTHR30557:SF1">
    <property type="entry name" value="PHOSPHOMETHYLPYRIMIDINE SYNTHASE, CHLOROPLASTIC"/>
    <property type="match status" value="1"/>
</dbReference>
<dbReference type="Gene3D" id="3.20.20.540">
    <property type="entry name" value="Radical SAM ThiC family, central domain"/>
    <property type="match status" value="1"/>
</dbReference>
<dbReference type="InterPro" id="IPR037509">
    <property type="entry name" value="ThiC"/>
</dbReference>
<dbReference type="SFLD" id="SFLDS00113">
    <property type="entry name" value="Radical_SAM_Phosphomethylpyrim"/>
    <property type="match status" value="1"/>
</dbReference>
<dbReference type="EMBL" id="LWMS01000002">
    <property type="protein sequence ID" value="PWL08993.1"/>
    <property type="molecule type" value="Genomic_DNA"/>
</dbReference>
<comment type="function">
    <text evidence="1 10">Catalyzes the synthesis of the hydroxymethylpyrimidine phosphate (HMP-P) moiety of thiamine from aminoimidazole ribotide (AIR) in a radical S-adenosyl-L-methionine (SAM)-dependent reaction.</text>
</comment>
<dbReference type="FunFam" id="3.20.20.540:FF:000001">
    <property type="entry name" value="Phosphomethylpyrimidine synthase"/>
    <property type="match status" value="1"/>
</dbReference>
<keyword evidence="2 10" id="KW-0004">4Fe-4S</keyword>
<evidence type="ECO:0000256" key="5">
    <source>
        <dbReference type="ARBA" id="ARBA00022833"/>
    </source>
</evidence>
<dbReference type="SUPFAM" id="SSF51395">
    <property type="entry name" value="FMN-linked oxidoreductases"/>
    <property type="match status" value="1"/>
</dbReference>
<feature type="binding site" evidence="10">
    <location>
        <position position="415"/>
    </location>
    <ligand>
        <name>[4Fe-4S] cluster</name>
        <dbReference type="ChEBI" id="CHEBI:49883"/>
        <note>4Fe-4S-S-AdoMet</note>
    </ligand>
</feature>
<feature type="binding site" evidence="10">
    <location>
        <position position="268"/>
    </location>
    <ligand>
        <name>Zn(2+)</name>
        <dbReference type="ChEBI" id="CHEBI:29105"/>
    </ligand>
</feature>
<dbReference type="UniPathway" id="UPA00060"/>
<comment type="catalytic activity">
    <reaction evidence="10">
        <text>5-amino-1-(5-phospho-beta-D-ribosyl)imidazole + S-adenosyl-L-methionine = 4-amino-2-methyl-5-(phosphooxymethyl)pyrimidine + CO + 5'-deoxyadenosine + formate + L-methionine + 3 H(+)</text>
        <dbReference type="Rhea" id="RHEA:24840"/>
        <dbReference type="ChEBI" id="CHEBI:15378"/>
        <dbReference type="ChEBI" id="CHEBI:15740"/>
        <dbReference type="ChEBI" id="CHEBI:17245"/>
        <dbReference type="ChEBI" id="CHEBI:17319"/>
        <dbReference type="ChEBI" id="CHEBI:57844"/>
        <dbReference type="ChEBI" id="CHEBI:58354"/>
        <dbReference type="ChEBI" id="CHEBI:59789"/>
        <dbReference type="ChEBI" id="CHEBI:137981"/>
        <dbReference type="EC" id="4.1.99.17"/>
    </reaction>
</comment>
<evidence type="ECO:0000313" key="14">
    <source>
        <dbReference type="Proteomes" id="UP000246004"/>
    </source>
</evidence>
<feature type="binding site" evidence="10">
    <location>
        <position position="123"/>
    </location>
    <ligand>
        <name>substrate</name>
    </ligand>
</feature>
<feature type="binding site" evidence="10">
    <location>
        <begin position="225"/>
        <end position="228"/>
    </location>
    <ligand>
        <name>substrate</name>
    </ligand>
</feature>
<evidence type="ECO:0000256" key="1">
    <source>
        <dbReference type="ARBA" id="ARBA00003175"/>
    </source>
</evidence>